<keyword evidence="3" id="KW-1185">Reference proteome</keyword>
<proteinExistence type="predicted"/>
<feature type="transmembrane region" description="Helical" evidence="1">
    <location>
        <begin position="58"/>
        <end position="78"/>
    </location>
</feature>
<evidence type="ECO:0000313" key="3">
    <source>
        <dbReference type="Proteomes" id="UP000183015"/>
    </source>
</evidence>
<gene>
    <name evidence="2" type="ORF">SAMN05414137_101233</name>
</gene>
<keyword evidence="1" id="KW-0812">Transmembrane</keyword>
<dbReference type="eggNOG" id="ENOG5031X2U">
    <property type="taxonomic scope" value="Bacteria"/>
</dbReference>
<keyword evidence="1" id="KW-0472">Membrane</keyword>
<evidence type="ECO:0000313" key="2">
    <source>
        <dbReference type="EMBL" id="SEK24773.1"/>
    </source>
</evidence>
<name>A0A1H7FF17_STRJI</name>
<reference evidence="3" key="1">
    <citation type="submission" date="2016-10" db="EMBL/GenBank/DDBJ databases">
        <authorList>
            <person name="Varghese N."/>
        </authorList>
    </citation>
    <scope>NUCLEOTIDE SEQUENCE [LARGE SCALE GENOMIC DNA]</scope>
    <source>
        <strain evidence="3">DSM 45096 / BCRC 16803 / CGMCC 4.1857 / CIP 109030 / JCM 12277 / KCTC 19219 / NBRC 100920 / 33214</strain>
    </source>
</reference>
<dbReference type="Proteomes" id="UP000183015">
    <property type="component" value="Unassembled WGS sequence"/>
</dbReference>
<accession>A0A1H7FF17</accession>
<organism evidence="2 3">
    <name type="scientific">Streptacidiphilus jiangxiensis</name>
    <dbReference type="NCBI Taxonomy" id="235985"/>
    <lineage>
        <taxon>Bacteria</taxon>
        <taxon>Bacillati</taxon>
        <taxon>Actinomycetota</taxon>
        <taxon>Actinomycetes</taxon>
        <taxon>Kitasatosporales</taxon>
        <taxon>Streptomycetaceae</taxon>
        <taxon>Streptacidiphilus</taxon>
    </lineage>
</organism>
<dbReference type="OrthoDB" id="3854623at2"/>
<keyword evidence="1" id="KW-1133">Transmembrane helix</keyword>
<dbReference type="AlphaFoldDB" id="A0A1H7FF17"/>
<dbReference type="RefSeq" id="WP_042442123.1">
    <property type="nucleotide sequence ID" value="NZ_BBPN01000002.1"/>
</dbReference>
<feature type="transmembrane region" description="Helical" evidence="1">
    <location>
        <begin position="90"/>
        <end position="108"/>
    </location>
</feature>
<feature type="transmembrane region" description="Helical" evidence="1">
    <location>
        <begin position="20"/>
        <end position="46"/>
    </location>
</feature>
<dbReference type="STRING" id="235985.SAMN05414137_101233"/>
<evidence type="ECO:0000256" key="1">
    <source>
        <dbReference type="SAM" id="Phobius"/>
    </source>
</evidence>
<protein>
    <submittedName>
        <fullName evidence="2">Uncharacterized protein</fullName>
    </submittedName>
</protein>
<sequence>MYGPPPPVMSPAPPARSVGVLRVGLWVLVAVALVGGVGIFAFIPLTVLAARSRGTRDLVLVVASFVFSVVSILVTALQHDPNHPTLGYELVALAMLLHGIVATIWFVVSDLRHLRHLRALRQVPPFPSPFAPPVPPPYAPSFAPPPVQQDRLGQVRAELDELSDYLRREQGR</sequence>
<dbReference type="EMBL" id="FOAZ01000001">
    <property type="protein sequence ID" value="SEK24773.1"/>
    <property type="molecule type" value="Genomic_DNA"/>
</dbReference>